<sequence>MATLIRKIISIKKGPKPLAAYNQAVVVDRTVYCSGCIGIGDDLKLVDGGAAAQTKKALENLKNVLEAADSGLDRVVKTTILLNNMDDYKSVNEEYSKVFTQGYPARTCYAVSTLPLGAAVEIEAIGITGSVKTEN</sequence>
<dbReference type="FunFam" id="3.30.1330.40:FF:000001">
    <property type="entry name" value="L-PSP family endoribonuclease"/>
    <property type="match status" value="1"/>
</dbReference>
<evidence type="ECO:0000313" key="2">
    <source>
        <dbReference type="EMBL" id="SSX24410.1"/>
    </source>
</evidence>
<dbReference type="Pfam" id="PF01042">
    <property type="entry name" value="Ribonuc_L-PSP"/>
    <property type="match status" value="1"/>
</dbReference>
<organism evidence="2">
    <name type="scientific">Culicoides sonorensis</name>
    <name type="common">Biting midge</name>
    <dbReference type="NCBI Taxonomy" id="179676"/>
    <lineage>
        <taxon>Eukaryota</taxon>
        <taxon>Metazoa</taxon>
        <taxon>Ecdysozoa</taxon>
        <taxon>Arthropoda</taxon>
        <taxon>Hexapoda</taxon>
        <taxon>Insecta</taxon>
        <taxon>Pterygota</taxon>
        <taxon>Neoptera</taxon>
        <taxon>Endopterygota</taxon>
        <taxon>Diptera</taxon>
        <taxon>Nematocera</taxon>
        <taxon>Chironomoidea</taxon>
        <taxon>Ceratopogonidae</taxon>
        <taxon>Ceratopogoninae</taxon>
        <taxon>Culicoides</taxon>
        <taxon>Monoculicoides</taxon>
    </lineage>
</organism>
<dbReference type="PANTHER" id="PTHR11803">
    <property type="entry name" value="2-IMINOBUTANOATE/2-IMINOPROPANOATE DEAMINASE RIDA"/>
    <property type="match status" value="1"/>
</dbReference>
<protein>
    <submittedName>
        <fullName evidence="2">CSON010771 protein</fullName>
    </submittedName>
</protein>
<proteinExistence type="inferred from homology"/>
<dbReference type="SUPFAM" id="SSF55298">
    <property type="entry name" value="YjgF-like"/>
    <property type="match status" value="1"/>
</dbReference>
<dbReference type="GO" id="GO:0005739">
    <property type="term" value="C:mitochondrion"/>
    <property type="evidence" value="ECO:0007669"/>
    <property type="project" value="TreeGrafter"/>
</dbReference>
<gene>
    <name evidence="2" type="primary">CSON010771</name>
</gene>
<dbReference type="CDD" id="cd00448">
    <property type="entry name" value="YjgF_YER057c_UK114_family"/>
    <property type="match status" value="1"/>
</dbReference>
<name>A0A336M2V5_CULSO</name>
<dbReference type="GO" id="GO:0005829">
    <property type="term" value="C:cytosol"/>
    <property type="evidence" value="ECO:0007669"/>
    <property type="project" value="TreeGrafter"/>
</dbReference>
<dbReference type="AlphaFoldDB" id="A0A336M2V5"/>
<comment type="similarity">
    <text evidence="1">Belongs to the RutC family.</text>
</comment>
<dbReference type="NCBIfam" id="TIGR00004">
    <property type="entry name" value="Rid family detoxifying hydrolase"/>
    <property type="match status" value="1"/>
</dbReference>
<dbReference type="Gene3D" id="3.30.1330.40">
    <property type="entry name" value="RutC-like"/>
    <property type="match status" value="1"/>
</dbReference>
<dbReference type="VEuPathDB" id="VectorBase:CSON010771"/>
<dbReference type="InterPro" id="IPR006056">
    <property type="entry name" value="RidA"/>
</dbReference>
<evidence type="ECO:0000256" key="1">
    <source>
        <dbReference type="ARBA" id="ARBA00010552"/>
    </source>
</evidence>
<dbReference type="InterPro" id="IPR006175">
    <property type="entry name" value="YjgF/YER057c/UK114"/>
</dbReference>
<reference evidence="2" key="1">
    <citation type="submission" date="2018-07" db="EMBL/GenBank/DDBJ databases">
        <authorList>
            <person name="Quirk P.G."/>
            <person name="Krulwich T.A."/>
        </authorList>
    </citation>
    <scope>NUCLEOTIDE SEQUENCE</scope>
</reference>
<dbReference type="InterPro" id="IPR035959">
    <property type="entry name" value="RutC-like_sf"/>
</dbReference>
<dbReference type="PANTHER" id="PTHR11803:SF39">
    <property type="entry name" value="2-IMINOBUTANOATE_2-IMINOPROPANOATE DEAMINASE"/>
    <property type="match status" value="1"/>
</dbReference>
<dbReference type="EMBL" id="UFQT01000446">
    <property type="protein sequence ID" value="SSX24410.1"/>
    <property type="molecule type" value="Genomic_DNA"/>
</dbReference>
<accession>A0A336M2V5</accession>
<dbReference type="GO" id="GO:0019239">
    <property type="term" value="F:deaminase activity"/>
    <property type="evidence" value="ECO:0007669"/>
    <property type="project" value="TreeGrafter"/>
</dbReference>